<evidence type="ECO:0000256" key="2">
    <source>
        <dbReference type="ARBA" id="ARBA00022741"/>
    </source>
</evidence>
<dbReference type="Pfam" id="PF08279">
    <property type="entry name" value="HTH_11"/>
    <property type="match status" value="1"/>
</dbReference>
<keyword evidence="1 6" id="KW-0436">Ligase</keyword>
<feature type="binding site" evidence="6">
    <location>
        <position position="112"/>
    </location>
    <ligand>
        <name>biotin</name>
        <dbReference type="ChEBI" id="CHEBI:57586"/>
    </ligand>
</feature>
<dbReference type="Gene3D" id="3.30.930.10">
    <property type="entry name" value="Bira Bifunctional Protein, Domain 2"/>
    <property type="match status" value="1"/>
</dbReference>
<keyword evidence="4 6" id="KW-0092">Biotin</keyword>
<keyword evidence="6" id="KW-0805">Transcription regulation</keyword>
<evidence type="ECO:0000256" key="5">
    <source>
        <dbReference type="ARBA" id="ARBA00047846"/>
    </source>
</evidence>
<dbReference type="NCBIfam" id="TIGR00121">
    <property type="entry name" value="birA_ligase"/>
    <property type="match status" value="1"/>
</dbReference>
<dbReference type="GO" id="GO:0005737">
    <property type="term" value="C:cytoplasm"/>
    <property type="evidence" value="ECO:0007669"/>
    <property type="project" value="TreeGrafter"/>
</dbReference>
<dbReference type="CDD" id="cd16442">
    <property type="entry name" value="BPL"/>
    <property type="match status" value="1"/>
</dbReference>
<dbReference type="PANTHER" id="PTHR12835">
    <property type="entry name" value="BIOTIN PROTEIN LIGASE"/>
    <property type="match status" value="1"/>
</dbReference>
<dbReference type="InterPro" id="IPR036390">
    <property type="entry name" value="WH_DNA-bd_sf"/>
</dbReference>
<evidence type="ECO:0000256" key="4">
    <source>
        <dbReference type="ARBA" id="ARBA00023267"/>
    </source>
</evidence>
<dbReference type="Pfam" id="PF02237">
    <property type="entry name" value="BPL_C"/>
    <property type="match status" value="1"/>
</dbReference>
<dbReference type="InterPro" id="IPR004143">
    <property type="entry name" value="BPL_LPL_catalytic"/>
</dbReference>
<feature type="binding site" evidence="6">
    <location>
        <begin position="116"/>
        <end position="118"/>
    </location>
    <ligand>
        <name>biotin</name>
        <dbReference type="ChEBI" id="CHEBI:57586"/>
    </ligand>
</feature>
<comment type="similarity">
    <text evidence="6">Belongs to the biotin--protein ligase family.</text>
</comment>
<dbReference type="PROSITE" id="PS51733">
    <property type="entry name" value="BPL_LPL_CATALYTIC"/>
    <property type="match status" value="1"/>
</dbReference>
<protein>
    <recommendedName>
        <fullName evidence="6">Bifunctional ligase/repressor BirA</fullName>
    </recommendedName>
    <alternativeName>
        <fullName evidence="6">Biotin operon repressor</fullName>
    </alternativeName>
    <alternativeName>
        <fullName evidence="6">Biotin--[acetyl-CoA-carboxylase] ligase</fullName>
        <ecNumber evidence="6">6.3.4.15</ecNumber>
    </alternativeName>
    <alternativeName>
        <fullName evidence="6">Biotin--protein ligase</fullName>
    </alternativeName>
    <alternativeName>
        <fullName evidence="6">Biotin-[acetyl-CoA carboxylase] synthetase</fullName>
    </alternativeName>
</protein>
<dbReference type="AlphaFoldDB" id="A0A106BYJ1"/>
<dbReference type="SUPFAM" id="SSF50037">
    <property type="entry name" value="C-terminal domain of transcriptional repressors"/>
    <property type="match status" value="1"/>
</dbReference>
<keyword evidence="3 6" id="KW-0067">ATP-binding</keyword>
<keyword evidence="6" id="KW-0238">DNA-binding</keyword>
<dbReference type="NCBIfam" id="NF008847">
    <property type="entry name" value="PRK11886.1-2"/>
    <property type="match status" value="1"/>
</dbReference>
<dbReference type="GO" id="GO:0006355">
    <property type="term" value="P:regulation of DNA-templated transcription"/>
    <property type="evidence" value="ECO:0007669"/>
    <property type="project" value="UniProtKB-UniRule"/>
</dbReference>
<dbReference type="Pfam" id="PF03099">
    <property type="entry name" value="BPL_LplA_LipB"/>
    <property type="match status" value="1"/>
</dbReference>
<dbReference type="InterPro" id="IPR045864">
    <property type="entry name" value="aa-tRNA-synth_II/BPL/LPL"/>
</dbReference>
<evidence type="ECO:0000313" key="8">
    <source>
        <dbReference type="EMBL" id="KVX00971.1"/>
    </source>
</evidence>
<evidence type="ECO:0000313" key="9">
    <source>
        <dbReference type="Proteomes" id="UP000055702"/>
    </source>
</evidence>
<comment type="caution">
    <text evidence="8">The sequence shown here is derived from an EMBL/GenBank/DDBJ whole genome shotgun (WGS) entry which is preliminary data.</text>
</comment>
<evidence type="ECO:0000256" key="6">
    <source>
        <dbReference type="HAMAP-Rule" id="MF_00978"/>
    </source>
</evidence>
<dbReference type="SUPFAM" id="SSF46785">
    <property type="entry name" value="Winged helix' DNA-binding domain"/>
    <property type="match status" value="1"/>
</dbReference>
<evidence type="ECO:0000256" key="3">
    <source>
        <dbReference type="ARBA" id="ARBA00022840"/>
    </source>
</evidence>
<dbReference type="InterPro" id="IPR036388">
    <property type="entry name" value="WH-like_DNA-bd_sf"/>
</dbReference>
<name>A0A106BYJ1_SHEFR</name>
<dbReference type="EMBL" id="LRDC01000030">
    <property type="protein sequence ID" value="KVX00971.1"/>
    <property type="molecule type" value="Genomic_DNA"/>
</dbReference>
<comment type="function">
    <text evidence="6">Acts both as a biotin--[acetyl-CoA-carboxylase] ligase and a biotin-operon repressor. In the presence of ATP, BirA activates biotin to form the BirA-biotinyl-5'-adenylate (BirA-bio-5'-AMP or holoBirA) complex. HoloBirA can either transfer the biotinyl moiety to the biotin carboxyl carrier protein (BCCP) subunit of acetyl-CoA carboxylase, or bind to the biotin operator site and inhibit transcription of the operon.</text>
</comment>
<dbReference type="RefSeq" id="WP_059746620.1">
    <property type="nucleotide sequence ID" value="NZ_JBOZOX010000030.1"/>
</dbReference>
<feature type="binding site" evidence="6">
    <location>
        <position position="183"/>
    </location>
    <ligand>
        <name>biotin</name>
        <dbReference type="ChEBI" id="CHEBI:57586"/>
    </ligand>
</feature>
<feature type="domain" description="BPL/LPL catalytic" evidence="7">
    <location>
        <begin position="74"/>
        <end position="254"/>
    </location>
</feature>
<feature type="DNA-binding region" description="H-T-H motif" evidence="6">
    <location>
        <begin position="23"/>
        <end position="42"/>
    </location>
</feature>
<keyword evidence="6" id="KW-0678">Repressor</keyword>
<dbReference type="InterPro" id="IPR004408">
    <property type="entry name" value="Biotin_CoA_COase_ligase"/>
</dbReference>
<dbReference type="Gene3D" id="1.10.10.10">
    <property type="entry name" value="Winged helix-like DNA-binding domain superfamily/Winged helix DNA-binding domain"/>
    <property type="match status" value="1"/>
</dbReference>
<feature type="binding site" evidence="6">
    <location>
        <begin position="89"/>
        <end position="91"/>
    </location>
    <ligand>
        <name>biotin</name>
        <dbReference type="ChEBI" id="CHEBI:57586"/>
    </ligand>
</feature>
<dbReference type="EC" id="6.3.4.15" evidence="6"/>
<dbReference type="InterPro" id="IPR013196">
    <property type="entry name" value="HTH_11"/>
</dbReference>
<dbReference type="GO" id="GO:0005524">
    <property type="term" value="F:ATP binding"/>
    <property type="evidence" value="ECO:0007669"/>
    <property type="project" value="UniProtKB-UniRule"/>
</dbReference>
<keyword evidence="6" id="KW-0804">Transcription</keyword>
<comment type="catalytic activity">
    <reaction evidence="5 6">
        <text>biotin + L-lysyl-[protein] + ATP = N(6)-biotinyl-L-lysyl-[protein] + AMP + diphosphate + H(+)</text>
        <dbReference type="Rhea" id="RHEA:11756"/>
        <dbReference type="Rhea" id="RHEA-COMP:9752"/>
        <dbReference type="Rhea" id="RHEA-COMP:10505"/>
        <dbReference type="ChEBI" id="CHEBI:15378"/>
        <dbReference type="ChEBI" id="CHEBI:29969"/>
        <dbReference type="ChEBI" id="CHEBI:30616"/>
        <dbReference type="ChEBI" id="CHEBI:33019"/>
        <dbReference type="ChEBI" id="CHEBI:57586"/>
        <dbReference type="ChEBI" id="CHEBI:83144"/>
        <dbReference type="ChEBI" id="CHEBI:456215"/>
        <dbReference type="EC" id="6.3.4.15"/>
    </reaction>
</comment>
<dbReference type="SUPFAM" id="SSF55681">
    <property type="entry name" value="Class II aaRS and biotin synthetases"/>
    <property type="match status" value="1"/>
</dbReference>
<sequence>MNEHWSRKRQILACLHHERFVSGEVIAQSLSLTRAAINQHIDALKDYGIEIYSVKGRGYKLANPVSLVNESHLVNGIDGRCFYFDETTSTNAFMLGHVSELKSGDICIAEYQSAGRGRRGRQWLSPYAHHIYASMFWRLNNDISHASGLSLVVGCSIVKSLADFGVEGLGLKWPNDIYLDHKKLAGILVEVSNSSAQKTELVIGFGINMSMSVEQGELIDQPWNDLSGLVNMPDKTELLIKLHKTLKADLQLFELKGLEAFLDRWNKFDLFIGREVSLLMAPNSVNGICRGIDEQGALLLENEQGLTRYLGGEISLRAVM</sequence>
<dbReference type="GO" id="GO:0004077">
    <property type="term" value="F:biotin--[biotin carboxyl-carrier protein] ligase activity"/>
    <property type="evidence" value="ECO:0007669"/>
    <property type="project" value="UniProtKB-UniRule"/>
</dbReference>
<dbReference type="InterPro" id="IPR030855">
    <property type="entry name" value="Bifunct_BirA"/>
</dbReference>
<dbReference type="Proteomes" id="UP000055702">
    <property type="component" value="Unassembled WGS sequence"/>
</dbReference>
<evidence type="ECO:0000259" key="7">
    <source>
        <dbReference type="PROSITE" id="PS51733"/>
    </source>
</evidence>
<dbReference type="HAMAP" id="MF_00978">
    <property type="entry name" value="Bifunct_BirA"/>
    <property type="match status" value="1"/>
</dbReference>
<evidence type="ECO:0000256" key="1">
    <source>
        <dbReference type="ARBA" id="ARBA00022598"/>
    </source>
</evidence>
<dbReference type="Gene3D" id="2.30.30.100">
    <property type="match status" value="1"/>
</dbReference>
<gene>
    <name evidence="6" type="primary">birA</name>
    <name evidence="8" type="ORF">AWJ07_19035</name>
</gene>
<reference evidence="8 9" key="1">
    <citation type="submission" date="2016-01" db="EMBL/GenBank/DDBJ databases">
        <title>Draft genome of the antarctic isolate Shewanella frigidimarina Ag06-30.</title>
        <authorList>
            <person name="Parmeciano Di Noto G."/>
            <person name="Vazquez S."/>
            <person name="Mac Cormack W."/>
            <person name="Iriarte A."/>
            <person name="Quiroga C."/>
        </authorList>
    </citation>
    <scope>NUCLEOTIDE SEQUENCE [LARGE SCALE GENOMIC DNA]</scope>
    <source>
        <strain evidence="8 9">Ag06-30</strain>
    </source>
</reference>
<accession>A0A106BYJ1</accession>
<dbReference type="PANTHER" id="PTHR12835:SF5">
    <property type="entry name" value="BIOTIN--PROTEIN LIGASE"/>
    <property type="match status" value="1"/>
</dbReference>
<dbReference type="InterPro" id="IPR008988">
    <property type="entry name" value="Transcriptional_repressor_C"/>
</dbReference>
<organism evidence="8">
    <name type="scientific">Shewanella frigidimarina</name>
    <dbReference type="NCBI Taxonomy" id="56812"/>
    <lineage>
        <taxon>Bacteria</taxon>
        <taxon>Pseudomonadati</taxon>
        <taxon>Pseudomonadota</taxon>
        <taxon>Gammaproteobacteria</taxon>
        <taxon>Alteromonadales</taxon>
        <taxon>Shewanellaceae</taxon>
        <taxon>Shewanella</taxon>
    </lineage>
</organism>
<dbReference type="InterPro" id="IPR003142">
    <property type="entry name" value="BPL_C"/>
</dbReference>
<proteinExistence type="inferred from homology"/>
<dbReference type="GO" id="GO:0003677">
    <property type="term" value="F:DNA binding"/>
    <property type="evidence" value="ECO:0007669"/>
    <property type="project" value="UniProtKB-UniRule"/>
</dbReference>
<keyword evidence="2 6" id="KW-0547">Nucleotide-binding</keyword>
<dbReference type="NCBIfam" id="NF008850">
    <property type="entry name" value="PRK11886.1-5"/>
    <property type="match status" value="1"/>
</dbReference>